<dbReference type="Gene3D" id="1.20.1440.100">
    <property type="entry name" value="SG protein - dephosphorylation function"/>
    <property type="match status" value="1"/>
</dbReference>
<dbReference type="Gene3D" id="3.40.50.1000">
    <property type="entry name" value="HAD superfamily/HAD-like"/>
    <property type="match status" value="1"/>
</dbReference>
<organism evidence="1 2">
    <name type="scientific">Pseudoxanthomonas sacheonensis</name>
    <dbReference type="NCBI Taxonomy" id="443615"/>
    <lineage>
        <taxon>Bacteria</taxon>
        <taxon>Pseudomonadati</taxon>
        <taxon>Pseudomonadota</taxon>
        <taxon>Gammaproteobacteria</taxon>
        <taxon>Lysobacterales</taxon>
        <taxon>Lysobacteraceae</taxon>
        <taxon>Pseudoxanthomonas</taxon>
    </lineage>
</organism>
<keyword evidence="1" id="KW-0378">Hydrolase</keyword>
<dbReference type="Pfam" id="PF12710">
    <property type="entry name" value="HAD"/>
    <property type="match status" value="1"/>
</dbReference>
<sequence length="197" mass="22485">MNLALFDFDGTITTREMFPDFMRFSVTPRRLAIGKILLAPWVGGYRMGVVSGKRIRSRIVHFGFRGVPEASVRKAGHAFARDVLPSVVRPIALDRIRWHQAQGDRVVVVSGSLDVYLSHWCGQQGLELICSRLETAEGRLTGRYLGAQCVGEEKSRRVRERCDLDAYAVVYAYGDTREDREMLDLADRKYFRWQEVA</sequence>
<evidence type="ECO:0000313" key="2">
    <source>
        <dbReference type="Proteomes" id="UP001254759"/>
    </source>
</evidence>
<dbReference type="PANTHER" id="PTHR43344:SF14">
    <property type="entry name" value="HAD-IB FAMILY HYDROLASE"/>
    <property type="match status" value="1"/>
</dbReference>
<dbReference type="InterPro" id="IPR023214">
    <property type="entry name" value="HAD_sf"/>
</dbReference>
<dbReference type="SUPFAM" id="SSF56784">
    <property type="entry name" value="HAD-like"/>
    <property type="match status" value="1"/>
</dbReference>
<protein>
    <submittedName>
        <fullName evidence="1">HAD superfamily hydrolase (TIGR01490 family)</fullName>
    </submittedName>
</protein>
<dbReference type="EMBL" id="JAVDTT010000001">
    <property type="protein sequence ID" value="MDR6839918.1"/>
    <property type="molecule type" value="Genomic_DNA"/>
</dbReference>
<dbReference type="NCBIfam" id="TIGR01490">
    <property type="entry name" value="HAD-SF-IB-hyp1"/>
    <property type="match status" value="1"/>
</dbReference>
<dbReference type="InterPro" id="IPR006385">
    <property type="entry name" value="HAD_hydro_SerB1"/>
</dbReference>
<comment type="caution">
    <text evidence="1">The sequence shown here is derived from an EMBL/GenBank/DDBJ whole genome shotgun (WGS) entry which is preliminary data.</text>
</comment>
<evidence type="ECO:0000313" key="1">
    <source>
        <dbReference type="EMBL" id="MDR6839918.1"/>
    </source>
</evidence>
<keyword evidence="2" id="KW-1185">Reference proteome</keyword>
<dbReference type="NCBIfam" id="TIGR01488">
    <property type="entry name" value="HAD-SF-IB"/>
    <property type="match status" value="1"/>
</dbReference>
<name>A0ABU1RMC0_9GAMM</name>
<dbReference type="InterPro" id="IPR036412">
    <property type="entry name" value="HAD-like_sf"/>
</dbReference>
<dbReference type="RefSeq" id="WP_310089726.1">
    <property type="nucleotide sequence ID" value="NZ_JAVDTT010000001.1"/>
</dbReference>
<dbReference type="GO" id="GO:0016787">
    <property type="term" value="F:hydrolase activity"/>
    <property type="evidence" value="ECO:0007669"/>
    <property type="project" value="UniProtKB-KW"/>
</dbReference>
<dbReference type="CDD" id="cd02612">
    <property type="entry name" value="HAD_PGPPase"/>
    <property type="match status" value="1"/>
</dbReference>
<reference evidence="1 2" key="1">
    <citation type="submission" date="2023-07" db="EMBL/GenBank/DDBJ databases">
        <title>Sorghum-associated microbial communities from plants grown in Nebraska, USA.</title>
        <authorList>
            <person name="Schachtman D."/>
        </authorList>
    </citation>
    <scope>NUCLEOTIDE SEQUENCE [LARGE SCALE GENOMIC DNA]</scope>
    <source>
        <strain evidence="1 2">BE107</strain>
    </source>
</reference>
<gene>
    <name evidence="1" type="ORF">J2W94_000182</name>
</gene>
<dbReference type="PANTHER" id="PTHR43344">
    <property type="entry name" value="PHOSPHOSERINE PHOSPHATASE"/>
    <property type="match status" value="1"/>
</dbReference>
<dbReference type="InterPro" id="IPR050582">
    <property type="entry name" value="HAD-like_SerB"/>
</dbReference>
<dbReference type="Proteomes" id="UP001254759">
    <property type="component" value="Unassembled WGS sequence"/>
</dbReference>
<proteinExistence type="predicted"/>
<accession>A0ABU1RMC0</accession>